<dbReference type="GO" id="GO:0085029">
    <property type="term" value="P:extracellular matrix assembly"/>
    <property type="evidence" value="ECO:0007669"/>
    <property type="project" value="TreeGrafter"/>
</dbReference>
<evidence type="ECO:0000256" key="11">
    <source>
        <dbReference type="ARBA" id="ARBA00042148"/>
    </source>
</evidence>
<evidence type="ECO:0000313" key="19">
    <source>
        <dbReference type="Proteomes" id="UP000095546"/>
    </source>
</evidence>
<dbReference type="InterPro" id="IPR029044">
    <property type="entry name" value="Nucleotide-diphossugar_trans"/>
</dbReference>
<evidence type="ECO:0000313" key="18">
    <source>
        <dbReference type="EMBL" id="CUN37519.1"/>
    </source>
</evidence>
<evidence type="ECO:0000256" key="14">
    <source>
        <dbReference type="ARBA" id="ARBA00048168"/>
    </source>
</evidence>
<evidence type="ECO:0000256" key="3">
    <source>
        <dbReference type="ARBA" id="ARBA00006782"/>
    </source>
</evidence>
<dbReference type="GO" id="GO:0030213">
    <property type="term" value="P:hyaluronan biosynthetic process"/>
    <property type="evidence" value="ECO:0007669"/>
    <property type="project" value="TreeGrafter"/>
</dbReference>
<evidence type="ECO:0000256" key="15">
    <source>
        <dbReference type="SAM" id="MobiDB-lite"/>
    </source>
</evidence>
<evidence type="ECO:0000256" key="1">
    <source>
        <dbReference type="ARBA" id="ARBA00004236"/>
    </source>
</evidence>
<sequence>MANDNKKKVPVVEDVLFHQKPDRRLLSYAPDVTGQRTNRDRRGRDSSTPGTSEGYIKLQQDDKNGQRYLVDYEVTVRFTLDGRKQSIKMKGEDISTTGILLTMPASEEPVPLKDAQDIRLTFEITPGSMPEGYEMMVRKIPAACVREASRPDGTHIYGMQFQSTLAEFSNTHRKNYMLAVASFFLAVIVFVIVLMRAESVIYFQFNRWLYLYSIIAATFLLTRYLFGSFYRPTKIDPDYTPGVTIIVPCFNEEQWIQHTILGCINQDYPIDKLEVIVVDDCSNDHSVDKIREMIERLKESDGDQKMYRVEDRLHYYVQPVNKGKREAMAVGAKMAKHELLVFVDSDSFLDPYAVRNIVQPFKDKKMGGVSGRTDVANTYTNALTKMQAVRYYIAFRIMKAAEGYFDAVTCLSGPLSCYRKDLVLEYCDDWLNQKFLGQRATFGDDRSMTNFILRHHRTTYQDTAVCMTIVPNSHKMFLRQQMRWKRSWLRESIIAARYMWKKEPFMSLSFYMGLLVPIAAPIIVLYNLIYIPIMHRVFPLTFLVGMLMMALLMSMAQLFLRRSTTWIFGVWFCLYYEAVLLWQMPVAWFTFWKSTWGTRLTPADLAEIEKETKKRQEKEARKGKKVDDH</sequence>
<comment type="catalytic activity">
    <reaction evidence="13">
        <text>[hyaluronan](n) + UDP-N-acetyl-alpha-D-glucosamine = N-acetyl-beta-D-glucosaminyl-(1-&gt;4)-[hyaluronan](n) + UDP + H(+)</text>
        <dbReference type="Rhea" id="RHEA:20465"/>
        <dbReference type="Rhea" id="RHEA-COMP:12583"/>
        <dbReference type="Rhea" id="RHEA-COMP:12585"/>
        <dbReference type="ChEBI" id="CHEBI:15378"/>
        <dbReference type="ChEBI" id="CHEBI:57705"/>
        <dbReference type="ChEBI" id="CHEBI:58223"/>
        <dbReference type="ChEBI" id="CHEBI:132153"/>
        <dbReference type="ChEBI" id="CHEBI:132154"/>
        <dbReference type="EC" id="2.4.1.212"/>
    </reaction>
</comment>
<comment type="catalytic activity">
    <reaction evidence="14">
        <text>N-acetyl-beta-D-glucosaminyl-(1-&gt;4)-[hyaluronan](n) + UDP-alpha-D-glucuronate = [hyaluronan](n+1) + UDP + H(+)</text>
        <dbReference type="Rhea" id="RHEA:12528"/>
        <dbReference type="Rhea" id="RHEA-COMP:12585"/>
        <dbReference type="Rhea" id="RHEA-COMP:12587"/>
        <dbReference type="ChEBI" id="CHEBI:15378"/>
        <dbReference type="ChEBI" id="CHEBI:58052"/>
        <dbReference type="ChEBI" id="CHEBI:58223"/>
        <dbReference type="ChEBI" id="CHEBI:132153"/>
        <dbReference type="ChEBI" id="CHEBI:132154"/>
        <dbReference type="EC" id="2.4.1.212"/>
    </reaction>
</comment>
<accession>A0A173WDB4</accession>
<comment type="function">
    <text evidence="9">Glycosaminoglycan synthesis. The hyaluronic acid capsule is involved in the pathogenicity of group A Streptococci; it may be the major virulence determinant.</text>
</comment>
<dbReference type="CDD" id="cd06423">
    <property type="entry name" value="CESA_like"/>
    <property type="match status" value="1"/>
</dbReference>
<feature type="transmembrane region" description="Helical" evidence="16">
    <location>
        <begin position="209"/>
        <end position="226"/>
    </location>
</feature>
<protein>
    <recommendedName>
        <fullName evidence="10">Hyaluronan synthase</fullName>
        <ecNumber evidence="4">2.4.1.212</ecNumber>
    </recommendedName>
    <alternativeName>
        <fullName evidence="12">Hyaluronate synthase</fullName>
    </alternativeName>
    <alternativeName>
        <fullName evidence="11">Hyaluronic acid synthase</fullName>
    </alternativeName>
</protein>
<feature type="region of interest" description="Disordered" evidence="15">
    <location>
        <begin position="26"/>
        <end position="56"/>
    </location>
</feature>
<feature type="region of interest" description="Disordered" evidence="15">
    <location>
        <begin position="610"/>
        <end position="629"/>
    </location>
</feature>
<feature type="transmembrane region" description="Helical" evidence="16">
    <location>
        <begin position="537"/>
        <end position="560"/>
    </location>
</feature>
<dbReference type="AlphaFoldDB" id="A0A173WDB4"/>
<evidence type="ECO:0000259" key="17">
    <source>
        <dbReference type="Pfam" id="PF00535"/>
    </source>
</evidence>
<evidence type="ECO:0000256" key="2">
    <source>
        <dbReference type="ARBA" id="ARBA00004698"/>
    </source>
</evidence>
<evidence type="ECO:0000256" key="10">
    <source>
        <dbReference type="ARBA" id="ARBA00040508"/>
    </source>
</evidence>
<dbReference type="STRING" id="187979.ERS852385_00203"/>
<keyword evidence="16" id="KW-1133">Transmembrane helix</keyword>
<dbReference type="PANTHER" id="PTHR22913:SF12">
    <property type="entry name" value="MANNURONAN SYNTHASE"/>
    <property type="match status" value="1"/>
</dbReference>
<keyword evidence="7 18" id="KW-0808">Transferase</keyword>
<dbReference type="GO" id="GO:0005886">
    <property type="term" value="C:plasma membrane"/>
    <property type="evidence" value="ECO:0007669"/>
    <property type="project" value="UniProtKB-SubCell"/>
</dbReference>
<evidence type="ECO:0000256" key="4">
    <source>
        <dbReference type="ARBA" id="ARBA00012207"/>
    </source>
</evidence>
<feature type="transmembrane region" description="Helical" evidence="16">
    <location>
        <begin position="567"/>
        <end position="591"/>
    </location>
</feature>
<dbReference type="SUPFAM" id="SSF53448">
    <property type="entry name" value="Nucleotide-diphospho-sugar transferases"/>
    <property type="match status" value="1"/>
</dbReference>
<keyword evidence="8 16" id="KW-0472">Membrane</keyword>
<dbReference type="EMBL" id="CYYU01000001">
    <property type="protein sequence ID" value="CUN37519.1"/>
    <property type="molecule type" value="Genomic_DNA"/>
</dbReference>
<comment type="subcellular location">
    <subcellularLocation>
        <location evidence="1">Cell membrane</location>
    </subcellularLocation>
</comment>
<evidence type="ECO:0000256" key="16">
    <source>
        <dbReference type="SAM" id="Phobius"/>
    </source>
</evidence>
<gene>
    <name evidence="18" type="primary">pgaC</name>
    <name evidence="18" type="ORF">ERS852385_00203</name>
</gene>
<comment type="pathway">
    <text evidence="2">Glycan biosynthesis; hyaluronan biosynthesis.</text>
</comment>
<reference evidence="18 19" key="1">
    <citation type="submission" date="2015-09" db="EMBL/GenBank/DDBJ databases">
        <authorList>
            <consortium name="Pathogen Informatics"/>
        </authorList>
    </citation>
    <scope>NUCLEOTIDE SEQUENCE [LARGE SCALE GENOMIC DNA]</scope>
    <source>
        <strain evidence="18 19">2789STDY5608828</strain>
    </source>
</reference>
<evidence type="ECO:0000256" key="12">
    <source>
        <dbReference type="ARBA" id="ARBA00043237"/>
    </source>
</evidence>
<keyword evidence="16" id="KW-0812">Transmembrane</keyword>
<dbReference type="EC" id="2.4.1.212" evidence="4"/>
<keyword evidence="5" id="KW-1003">Cell membrane</keyword>
<evidence type="ECO:0000256" key="7">
    <source>
        <dbReference type="ARBA" id="ARBA00022679"/>
    </source>
</evidence>
<dbReference type="Gene3D" id="3.90.550.10">
    <property type="entry name" value="Spore Coat Polysaccharide Biosynthesis Protein SpsA, Chain A"/>
    <property type="match status" value="1"/>
</dbReference>
<organism evidence="18 19">
    <name type="scientific">Mitsuokella jalaludinii</name>
    <dbReference type="NCBI Taxonomy" id="187979"/>
    <lineage>
        <taxon>Bacteria</taxon>
        <taxon>Bacillati</taxon>
        <taxon>Bacillota</taxon>
        <taxon>Negativicutes</taxon>
        <taxon>Selenomonadales</taxon>
        <taxon>Selenomonadaceae</taxon>
        <taxon>Mitsuokella</taxon>
    </lineage>
</organism>
<evidence type="ECO:0000256" key="9">
    <source>
        <dbReference type="ARBA" id="ARBA00037408"/>
    </source>
</evidence>
<evidence type="ECO:0000256" key="13">
    <source>
        <dbReference type="ARBA" id="ARBA00047709"/>
    </source>
</evidence>
<feature type="domain" description="Glycosyltransferase 2-like" evidence="17">
    <location>
        <begin position="244"/>
        <end position="421"/>
    </location>
</feature>
<dbReference type="Pfam" id="PF00535">
    <property type="entry name" value="Glycos_transf_2"/>
    <property type="match status" value="1"/>
</dbReference>
<evidence type="ECO:0000256" key="8">
    <source>
        <dbReference type="ARBA" id="ARBA00023136"/>
    </source>
</evidence>
<comment type="similarity">
    <text evidence="3">Belongs to the NodC/HAS family.</text>
</comment>
<feature type="transmembrane region" description="Helical" evidence="16">
    <location>
        <begin position="176"/>
        <end position="197"/>
    </location>
</feature>
<proteinExistence type="inferred from homology"/>
<evidence type="ECO:0000256" key="6">
    <source>
        <dbReference type="ARBA" id="ARBA00022676"/>
    </source>
</evidence>
<name>A0A173WDB4_9FIRM</name>
<keyword evidence="19" id="KW-1185">Reference proteome</keyword>
<dbReference type="RefSeq" id="WP_055159996.1">
    <property type="nucleotide sequence ID" value="NZ_CABIWZ010000001.1"/>
</dbReference>
<dbReference type="GO" id="GO:0050501">
    <property type="term" value="F:hyaluronan synthase activity"/>
    <property type="evidence" value="ECO:0007669"/>
    <property type="project" value="UniProtKB-EC"/>
</dbReference>
<keyword evidence="6 18" id="KW-0328">Glycosyltransferase</keyword>
<dbReference type="PANTHER" id="PTHR22913">
    <property type="entry name" value="HYALURONAN SYNTHASE"/>
    <property type="match status" value="1"/>
</dbReference>
<dbReference type="Proteomes" id="UP000095546">
    <property type="component" value="Unassembled WGS sequence"/>
</dbReference>
<evidence type="ECO:0000256" key="5">
    <source>
        <dbReference type="ARBA" id="ARBA00022475"/>
    </source>
</evidence>
<feature type="transmembrane region" description="Helical" evidence="16">
    <location>
        <begin position="508"/>
        <end position="531"/>
    </location>
</feature>
<dbReference type="InterPro" id="IPR001173">
    <property type="entry name" value="Glyco_trans_2-like"/>
</dbReference>